<reference evidence="7 8" key="1">
    <citation type="submission" date="2016-12" db="EMBL/GenBank/DDBJ databases">
        <authorList>
            <person name="Song W.-J."/>
            <person name="Kurnit D.M."/>
        </authorList>
    </citation>
    <scope>NUCLEOTIDE SEQUENCE [LARGE SCALE GENOMIC DNA]</scope>
    <source>
        <strain evidence="7 8">DSM 30827</strain>
    </source>
</reference>
<keyword evidence="4" id="KW-0862">Zinc</keyword>
<feature type="active site" evidence="5">
    <location>
        <position position="87"/>
    </location>
</feature>
<dbReference type="SUPFAM" id="SSF53187">
    <property type="entry name" value="Zn-dependent exopeptidases"/>
    <property type="match status" value="1"/>
</dbReference>
<proteinExistence type="predicted"/>
<dbReference type="EC" id="3.4.17.11" evidence="7"/>
<dbReference type="InterPro" id="IPR011650">
    <property type="entry name" value="Peptidase_M20_dimer"/>
</dbReference>
<evidence type="ECO:0000313" key="7">
    <source>
        <dbReference type="EMBL" id="AQQ15761.1"/>
    </source>
</evidence>
<dbReference type="PANTHER" id="PTHR43808">
    <property type="entry name" value="ACETYLORNITHINE DEACETYLASE"/>
    <property type="match status" value="1"/>
</dbReference>
<keyword evidence="8" id="KW-1185">Reference proteome</keyword>
<name>A0A1Q2HY36_9CORY</name>
<dbReference type="Gene3D" id="3.30.70.360">
    <property type="match status" value="1"/>
</dbReference>
<dbReference type="PIRSF" id="PIRSF037238">
    <property type="entry name" value="Carboxypeptidase_G2"/>
    <property type="match status" value="1"/>
</dbReference>
<gene>
    <name evidence="7" type="primary">cpg2</name>
    <name evidence="7" type="ORF">CGLAU_09040</name>
</gene>
<dbReference type="Pfam" id="PF01546">
    <property type="entry name" value="Peptidase_M20"/>
    <property type="match status" value="1"/>
</dbReference>
<dbReference type="CDD" id="cd03885">
    <property type="entry name" value="M20_CPDG2"/>
    <property type="match status" value="1"/>
</dbReference>
<dbReference type="Gene3D" id="3.40.630.10">
    <property type="entry name" value="Zn peptidases"/>
    <property type="match status" value="1"/>
</dbReference>
<keyword evidence="2" id="KW-0479">Metal-binding</keyword>
<evidence type="ECO:0000256" key="5">
    <source>
        <dbReference type="PIRSR" id="PIRSR037238-1"/>
    </source>
</evidence>
<dbReference type="Pfam" id="PF07687">
    <property type="entry name" value="M20_dimer"/>
    <property type="match status" value="1"/>
</dbReference>
<dbReference type="AlphaFoldDB" id="A0A1Q2HY36"/>
<sequence>MTIPESLAKDQLDQILKDAMELVERESPSTSKAHLDETLDGLLALTRERLGEPDHFERLPHEDKGDTAVLTYNGTQDANVLLVGHYDTVWPVGTMAEWNPPAVDASEDQRERLSGPGLYDMKIGLAQTIWALKLLNDSDTPRPTVTVIFNGDEEIGSPTSSPTIRAHAREATAAFVMEAPAAGGKVKVGRKGIGNIQVTATGIEAHAGLEPEKGASAITGLMEWCLEAVKLADPDAGRTINVGLIEGGTSANVTAGRATATLDIRHWDKEEPSLIDASLDRISISDERVSIAVDRDWGRPPMPTTKGIKRLFALLKAEAEAMGRELDSAKVGGGSDANFIADEGTPVICGMGADGGGAHARHEFIYPDSVPFFTTLLANGIAAVGREWS</sequence>
<evidence type="ECO:0000256" key="3">
    <source>
        <dbReference type="ARBA" id="ARBA00022801"/>
    </source>
</evidence>
<dbReference type="PROSITE" id="PS00758">
    <property type="entry name" value="ARGE_DAPE_CPG2_1"/>
    <property type="match status" value="1"/>
</dbReference>
<dbReference type="PANTHER" id="PTHR43808:SF9">
    <property type="entry name" value="BLL0789 PROTEIN"/>
    <property type="match status" value="1"/>
</dbReference>
<accession>A0A1Q2HY36</accession>
<dbReference type="RefSeq" id="WP_095660400.1">
    <property type="nucleotide sequence ID" value="NZ_CP019688.1"/>
</dbReference>
<comment type="cofactor">
    <cofactor evidence="1">
        <name>Zn(2+)</name>
        <dbReference type="ChEBI" id="CHEBI:29105"/>
    </cofactor>
</comment>
<dbReference type="InterPro" id="IPR036264">
    <property type="entry name" value="Bact_exopeptidase_dim_dom"/>
</dbReference>
<keyword evidence="7" id="KW-0645">Protease</keyword>
<dbReference type="GO" id="GO:0004180">
    <property type="term" value="F:carboxypeptidase activity"/>
    <property type="evidence" value="ECO:0007669"/>
    <property type="project" value="UniProtKB-KW"/>
</dbReference>
<keyword evidence="3 7" id="KW-0378">Hydrolase</keyword>
<dbReference type="Proteomes" id="UP000217209">
    <property type="component" value="Chromosome"/>
</dbReference>
<feature type="domain" description="Peptidase M20 dimerisation" evidence="6">
    <location>
        <begin position="188"/>
        <end position="276"/>
    </location>
</feature>
<dbReference type="SUPFAM" id="SSF55031">
    <property type="entry name" value="Bacterial exopeptidase dimerisation domain"/>
    <property type="match status" value="1"/>
</dbReference>
<dbReference type="InterPro" id="IPR017150">
    <property type="entry name" value="Pept_M20_glutamate_carboxypep"/>
</dbReference>
<organism evidence="7 8">
    <name type="scientific">Corynebacterium glaucum</name>
    <dbReference type="NCBI Taxonomy" id="187491"/>
    <lineage>
        <taxon>Bacteria</taxon>
        <taxon>Bacillati</taxon>
        <taxon>Actinomycetota</taxon>
        <taxon>Actinomycetes</taxon>
        <taxon>Mycobacteriales</taxon>
        <taxon>Corynebacteriaceae</taxon>
        <taxon>Corynebacterium</taxon>
    </lineage>
</organism>
<protein>
    <submittedName>
        <fullName evidence="7">Carboxypeptidase G2</fullName>
        <ecNumber evidence="7">3.4.17.11</ecNumber>
    </submittedName>
</protein>
<dbReference type="GO" id="GO:0046872">
    <property type="term" value="F:metal ion binding"/>
    <property type="evidence" value="ECO:0007669"/>
    <property type="project" value="UniProtKB-KW"/>
</dbReference>
<dbReference type="InterPro" id="IPR002933">
    <property type="entry name" value="Peptidase_M20"/>
</dbReference>
<feature type="active site" description="Proton acceptor" evidence="5">
    <location>
        <position position="153"/>
    </location>
</feature>
<evidence type="ECO:0000256" key="2">
    <source>
        <dbReference type="ARBA" id="ARBA00022723"/>
    </source>
</evidence>
<dbReference type="InterPro" id="IPR050072">
    <property type="entry name" value="Peptidase_M20A"/>
</dbReference>
<dbReference type="KEGG" id="cgv:CGLAU_09040"/>
<evidence type="ECO:0000313" key="8">
    <source>
        <dbReference type="Proteomes" id="UP000217209"/>
    </source>
</evidence>
<evidence type="ECO:0000256" key="4">
    <source>
        <dbReference type="ARBA" id="ARBA00022833"/>
    </source>
</evidence>
<evidence type="ECO:0000259" key="6">
    <source>
        <dbReference type="Pfam" id="PF07687"/>
    </source>
</evidence>
<dbReference type="OrthoDB" id="9783294at2"/>
<keyword evidence="7" id="KW-0121">Carboxypeptidase</keyword>
<dbReference type="EMBL" id="CP019688">
    <property type="protein sequence ID" value="AQQ15761.1"/>
    <property type="molecule type" value="Genomic_DNA"/>
</dbReference>
<evidence type="ECO:0000256" key="1">
    <source>
        <dbReference type="ARBA" id="ARBA00001947"/>
    </source>
</evidence>
<dbReference type="InterPro" id="IPR001261">
    <property type="entry name" value="ArgE/DapE_CS"/>
</dbReference>